<name>A0A3N0B2J3_9ACTN</name>
<dbReference type="RefSeq" id="WP_123208405.1">
    <property type="nucleotide sequence ID" value="NZ_JBHTHO010000002.1"/>
</dbReference>
<organism evidence="2 3">
    <name type="scientific">Slackia equolifaciens</name>
    <dbReference type="NCBI Taxonomy" id="498718"/>
    <lineage>
        <taxon>Bacteria</taxon>
        <taxon>Bacillati</taxon>
        <taxon>Actinomycetota</taxon>
        <taxon>Coriobacteriia</taxon>
        <taxon>Eggerthellales</taxon>
        <taxon>Eggerthellaceae</taxon>
        <taxon>Slackia</taxon>
    </lineage>
</organism>
<protein>
    <recommendedName>
        <fullName evidence="1">SnoaL-like domain-containing protein</fullName>
    </recommendedName>
</protein>
<feature type="domain" description="SnoaL-like" evidence="1">
    <location>
        <begin position="26"/>
        <end position="149"/>
    </location>
</feature>
<gene>
    <name evidence="2" type="ORF">DMP06_03685</name>
</gene>
<dbReference type="AlphaFoldDB" id="A0A3N0B2J3"/>
<dbReference type="CDD" id="cd00531">
    <property type="entry name" value="NTF2_like"/>
    <property type="match status" value="1"/>
</dbReference>
<dbReference type="OrthoDB" id="981191at2"/>
<evidence type="ECO:0000313" key="3">
    <source>
        <dbReference type="Proteomes" id="UP000269591"/>
    </source>
</evidence>
<dbReference type="InterPro" id="IPR037401">
    <property type="entry name" value="SnoaL-like"/>
</dbReference>
<comment type="caution">
    <text evidence="2">The sequence shown here is derived from an EMBL/GenBank/DDBJ whole genome shotgun (WGS) entry which is preliminary data.</text>
</comment>
<dbReference type="EMBL" id="QIBX01000004">
    <property type="protein sequence ID" value="RNL40786.1"/>
    <property type="molecule type" value="Genomic_DNA"/>
</dbReference>
<dbReference type="InterPro" id="IPR032710">
    <property type="entry name" value="NTF2-like_dom_sf"/>
</dbReference>
<evidence type="ECO:0000313" key="2">
    <source>
        <dbReference type="EMBL" id="RNL40786.1"/>
    </source>
</evidence>
<dbReference type="SUPFAM" id="SSF54427">
    <property type="entry name" value="NTF2-like"/>
    <property type="match status" value="1"/>
</dbReference>
<evidence type="ECO:0000259" key="1">
    <source>
        <dbReference type="Pfam" id="PF13577"/>
    </source>
</evidence>
<dbReference type="Gene3D" id="3.10.450.50">
    <property type="match status" value="1"/>
</dbReference>
<accession>A0A3N0B2J3</accession>
<sequence>MKIVSDGRMTSVNEGAIDGAAERIARLEDRIRIEELLAHYARCVDTQDAAGVAAAFLPDGCICGPNLQPVVGSERIHKLYRRLLSAMKSSLHLVGSQQVLFESPDCAVVHAAFYAWDSYLDEADPDCYSFGFYEAKALKEEDGEWRLSALSIHFAGQLDSSSVPYPGGRACEQFGRPWPPTVFE</sequence>
<dbReference type="Proteomes" id="UP000269591">
    <property type="component" value="Unassembled WGS sequence"/>
</dbReference>
<keyword evidence="3" id="KW-1185">Reference proteome</keyword>
<reference evidence="3" key="1">
    <citation type="submission" date="2018-05" db="EMBL/GenBank/DDBJ databases">
        <title>Genome Sequencing of selected type strains of the family Eggerthellaceae.</title>
        <authorList>
            <person name="Danylec N."/>
            <person name="Stoll D.A."/>
            <person name="Doetsch A."/>
            <person name="Huch M."/>
        </authorList>
    </citation>
    <scope>NUCLEOTIDE SEQUENCE [LARGE SCALE GENOMIC DNA]</scope>
    <source>
        <strain evidence="3">DSM 24851</strain>
    </source>
</reference>
<dbReference type="Pfam" id="PF13577">
    <property type="entry name" value="SnoaL_4"/>
    <property type="match status" value="1"/>
</dbReference>
<proteinExistence type="predicted"/>